<dbReference type="Gene3D" id="2.160.20.10">
    <property type="entry name" value="Single-stranded right-handed beta-helix, Pectin lyase-like"/>
    <property type="match status" value="1"/>
</dbReference>
<dbReference type="GO" id="GO:0009279">
    <property type="term" value="C:cell outer membrane"/>
    <property type="evidence" value="ECO:0007669"/>
    <property type="project" value="UniProtKB-SubCell"/>
</dbReference>
<evidence type="ECO:0000256" key="3">
    <source>
        <dbReference type="ARBA" id="ARBA00004613"/>
    </source>
</evidence>
<name>A0A6C2TWY0_PONDE</name>
<keyword evidence="7" id="KW-0998">Cell outer membrane</keyword>
<dbReference type="InterPro" id="IPR011050">
    <property type="entry name" value="Pectin_lyase_fold/virulence"/>
</dbReference>
<reference evidence="10 11" key="1">
    <citation type="submission" date="2019-04" db="EMBL/GenBank/DDBJ databases">
        <authorList>
            <person name="Van Vliet M D."/>
        </authorList>
    </citation>
    <scope>NUCLEOTIDE SEQUENCE [LARGE SCALE GENOMIC DNA]</scope>
    <source>
        <strain evidence="10 11">F1</strain>
    </source>
</reference>
<dbReference type="GO" id="GO:0005576">
    <property type="term" value="C:extracellular region"/>
    <property type="evidence" value="ECO:0007669"/>
    <property type="project" value="UniProtKB-SubCell"/>
</dbReference>
<dbReference type="SUPFAM" id="SSF51126">
    <property type="entry name" value="Pectin lyase-like"/>
    <property type="match status" value="1"/>
</dbReference>
<dbReference type="Proteomes" id="UP000366872">
    <property type="component" value="Unassembled WGS sequence"/>
</dbReference>
<dbReference type="Pfam" id="PF02415">
    <property type="entry name" value="Chlam_PMP"/>
    <property type="match status" value="2"/>
</dbReference>
<dbReference type="PANTHER" id="PTHR11319">
    <property type="entry name" value="G PROTEIN-COUPLED RECEPTOR-RELATED"/>
    <property type="match status" value="1"/>
</dbReference>
<gene>
    <name evidence="10" type="ORF">PDESU_00663</name>
</gene>
<dbReference type="EMBL" id="CAAHFG010000001">
    <property type="protein sequence ID" value="VGO12113.1"/>
    <property type="molecule type" value="Genomic_DNA"/>
</dbReference>
<comment type="subcellular location">
    <subcellularLocation>
        <location evidence="1">Cell envelope</location>
    </subcellularLocation>
    <subcellularLocation>
        <location evidence="2">Cell outer membrane</location>
    </subcellularLocation>
    <subcellularLocation>
        <location evidence="3">Secreted</location>
    </subcellularLocation>
</comment>
<dbReference type="PROSITE" id="PS50222">
    <property type="entry name" value="EF_HAND_2"/>
    <property type="match status" value="1"/>
</dbReference>
<dbReference type="RefSeq" id="WP_136077809.1">
    <property type="nucleotide sequence ID" value="NZ_CAAHFG010000001.1"/>
</dbReference>
<evidence type="ECO:0000313" key="10">
    <source>
        <dbReference type="EMBL" id="VGO12113.1"/>
    </source>
</evidence>
<dbReference type="Gene3D" id="1.10.238.10">
    <property type="entry name" value="EF-hand"/>
    <property type="match status" value="1"/>
</dbReference>
<evidence type="ECO:0000256" key="6">
    <source>
        <dbReference type="ARBA" id="ARBA00023136"/>
    </source>
</evidence>
<dbReference type="CDD" id="cd00051">
    <property type="entry name" value="EFh"/>
    <property type="match status" value="1"/>
</dbReference>
<keyword evidence="6" id="KW-0472">Membrane</keyword>
<keyword evidence="5 8" id="KW-0732">Signal</keyword>
<protein>
    <recommendedName>
        <fullName evidence="9">EF-hand domain-containing protein</fullName>
    </recommendedName>
</protein>
<feature type="domain" description="EF-hand" evidence="9">
    <location>
        <begin position="770"/>
        <end position="803"/>
    </location>
</feature>
<evidence type="ECO:0000256" key="5">
    <source>
        <dbReference type="ARBA" id="ARBA00022729"/>
    </source>
</evidence>
<dbReference type="PANTHER" id="PTHR11319:SF35">
    <property type="entry name" value="OUTER MEMBRANE PROTEIN PMPC-RELATED"/>
    <property type="match status" value="1"/>
</dbReference>
<organism evidence="10 11">
    <name type="scientific">Pontiella desulfatans</name>
    <dbReference type="NCBI Taxonomy" id="2750659"/>
    <lineage>
        <taxon>Bacteria</taxon>
        <taxon>Pseudomonadati</taxon>
        <taxon>Kiritimatiellota</taxon>
        <taxon>Kiritimatiellia</taxon>
        <taxon>Kiritimatiellales</taxon>
        <taxon>Pontiellaceae</taxon>
        <taxon>Pontiella</taxon>
    </lineage>
</organism>
<sequence length="803" mass="84816">MFLQNRYRCVLVAVAGLLVATASHAKTNYVDGAAKASIATGESWKTAFPSLQQAIDDVAALGGGEVWVKAGTYKPDGDNRHTTFALKPGVAVYGGFRGSETALDQRNPKGIRTILSGDIGRAGSSSDNCHHVVTGASNTRLDGFTVSRGNANSGENNQYGGGLLLPAGTVNATVANCIFEKNAAISGGAIHCESSALTATNCTFFSNSGKTGGAVSLSKGSWFDSTDCVFTSNFAPKGGGAIVLPTDSEARISGASFAYNSTDASGGAILASTGKKAGIALELHKTKFSDNSAKLNGGAIALKGEFVPIIANCSFSKNLCSKGAGAIGIEAGTSVVVTDTSFFKNAGAAGQDDIGKDDASRVLRSADRADKYAAAKISASIPRSSSASPAAAPAESKPKRQLADVYVHDAQNIKVKLRSIVADAGHTAIALGDLTDPDFIGHYRNVEAAARDYTAKGVNFFYLYRFLRHPESNGYIEPFMQQERARHAKVAEELLFTAVPWLYDLMDNQAAEALAPANKSNLFIFSNAGEEVYAGAISDEAGLRKALAEIAGEVEIPTTASALPNTELGAGSPDSKLVERAKVLIASGFLPLETTPLDPNSPHYVKLRFEGDKELLASGNGKIYLGFHIDPLYGVAWNNLGEPMKYALKTPVGVVAPSMNSAPRVSDQATDAEPREFLLEARKLDPSKPLILQVNYSVHSLSARKNIEATQQYHIYLQPDPFGGQVIGRQVSASKPVTGATKTAQPKGSAFDAMLRRFDLDRNGKLSTDEALGTLLEKFGTIDANGDGFIMENEFLHYLETRQ</sequence>
<keyword evidence="4" id="KW-0964">Secreted</keyword>
<dbReference type="InterPro" id="IPR012334">
    <property type="entry name" value="Pectin_lyas_fold"/>
</dbReference>
<evidence type="ECO:0000256" key="2">
    <source>
        <dbReference type="ARBA" id="ARBA00004442"/>
    </source>
</evidence>
<dbReference type="SUPFAM" id="SSF47473">
    <property type="entry name" value="EF-hand"/>
    <property type="match status" value="1"/>
</dbReference>
<evidence type="ECO:0000259" key="9">
    <source>
        <dbReference type="PROSITE" id="PS50222"/>
    </source>
</evidence>
<keyword evidence="11" id="KW-1185">Reference proteome</keyword>
<dbReference type="InterPro" id="IPR003368">
    <property type="entry name" value="POMP_repeat"/>
</dbReference>
<feature type="signal peptide" evidence="8">
    <location>
        <begin position="1"/>
        <end position="25"/>
    </location>
</feature>
<evidence type="ECO:0000256" key="1">
    <source>
        <dbReference type="ARBA" id="ARBA00004196"/>
    </source>
</evidence>
<evidence type="ECO:0000256" key="7">
    <source>
        <dbReference type="ARBA" id="ARBA00023237"/>
    </source>
</evidence>
<dbReference type="InterPro" id="IPR002048">
    <property type="entry name" value="EF_hand_dom"/>
</dbReference>
<feature type="chain" id="PRO_5025476431" description="EF-hand domain-containing protein" evidence="8">
    <location>
        <begin position="26"/>
        <end position="803"/>
    </location>
</feature>
<proteinExistence type="predicted"/>
<evidence type="ECO:0000313" key="11">
    <source>
        <dbReference type="Proteomes" id="UP000366872"/>
    </source>
</evidence>
<evidence type="ECO:0000256" key="8">
    <source>
        <dbReference type="SAM" id="SignalP"/>
    </source>
</evidence>
<dbReference type="InterPro" id="IPR011992">
    <property type="entry name" value="EF-hand-dom_pair"/>
</dbReference>
<accession>A0A6C2TWY0</accession>
<dbReference type="NCBIfam" id="TIGR01376">
    <property type="entry name" value="POMP_repeat"/>
    <property type="match status" value="1"/>
</dbReference>
<dbReference type="Gene3D" id="3.40.30.10">
    <property type="entry name" value="Glutaredoxin"/>
    <property type="match status" value="1"/>
</dbReference>
<dbReference type="AlphaFoldDB" id="A0A6C2TWY0"/>
<dbReference type="GO" id="GO:0005509">
    <property type="term" value="F:calcium ion binding"/>
    <property type="evidence" value="ECO:0007669"/>
    <property type="project" value="InterPro"/>
</dbReference>
<evidence type="ECO:0000256" key="4">
    <source>
        <dbReference type="ARBA" id="ARBA00022525"/>
    </source>
</evidence>